<evidence type="ECO:0000256" key="1">
    <source>
        <dbReference type="ARBA" id="ARBA00009820"/>
    </source>
</evidence>
<evidence type="ECO:0000313" key="7">
    <source>
        <dbReference type="Proteomes" id="UP001499988"/>
    </source>
</evidence>
<dbReference type="Gene3D" id="2.120.10.30">
    <property type="entry name" value="TolB, C-terminal domain"/>
    <property type="match status" value="1"/>
</dbReference>
<dbReference type="PANTHER" id="PTHR36842">
    <property type="entry name" value="PROTEIN TOLB HOMOLOG"/>
    <property type="match status" value="1"/>
</dbReference>
<sequence length="706" mass="78838">MTSVQAAKHSNEPKRAELFYQIGPFRLDLAQERCFRDGEEASVEPKVLELMGYLCRCGDRYVPVAELHEQVWAGRVVSDAAVRRTISKLRAFLEDDAAQPQYLHSQPRRGYKLHSQPCPRPFIPRSQPSVAAFEVGGSVGPLMRFRTLRSAQALAVVLGLVVFVALLLALGFGFVPAESGVASNPAQQAQLVVEKMGAAGTPAISPDGQWLAYTSETDAVRGKQLFVMELATGRSRQLTLDAGTVLSTVFSRDGQTLYYAAHRQNGAQLMALPLSSGATPVMLADDFHLIGQMERDNSGEGLVFAQMRTSEQTPRLVRFDLASQQFSEFYSHIEPFLPTQLARFSPDGRQLAIVSVVEERSSQISIIDLHEQRLVRRLAHPYRVHQLRWLSEQALVMLDKAQTWQITLGERREQWEPVAASDAWSDLVVLSDGRVMGVRNEIPAQIFFERSVPRTSEPRLVLQVQGIVDGAFVRPGHWLYTVQTESGYELRSRLADTEHTHLRFSESVELVDVAGLSELALLRVGQRLALVDLAQNQLTYLTAQGQALANAPGFIWGERQVAFAVFEQGQWHLSLWDIAQQRVVAYLPGLQGARSLGSRLVVMDEAGQLAYLAPNDDPAMLPLPQLQHLYTSLRWFSRADCLFWNVHELDSYRIVTMCPGDDQGQRELASGSQKRFASRFDVSDNGHELLLRHAAMAKSQFVEIQL</sequence>
<proteinExistence type="inferred from homology"/>
<keyword evidence="2 3" id="KW-0238">DNA-binding</keyword>
<dbReference type="SUPFAM" id="SSF46894">
    <property type="entry name" value="C-terminal effector domain of the bipartite response regulators"/>
    <property type="match status" value="1"/>
</dbReference>
<dbReference type="SUPFAM" id="SSF82171">
    <property type="entry name" value="DPP6 N-terminal domain-like"/>
    <property type="match status" value="1"/>
</dbReference>
<keyword evidence="4" id="KW-0812">Transmembrane</keyword>
<feature type="transmembrane region" description="Helical" evidence="4">
    <location>
        <begin position="153"/>
        <end position="175"/>
    </location>
</feature>
<dbReference type="PROSITE" id="PS51755">
    <property type="entry name" value="OMPR_PHOB"/>
    <property type="match status" value="1"/>
</dbReference>
<organism evidence="6 7">
    <name type="scientific">Ferrimonas pelagia</name>
    <dbReference type="NCBI Taxonomy" id="1177826"/>
    <lineage>
        <taxon>Bacteria</taxon>
        <taxon>Pseudomonadati</taxon>
        <taxon>Pseudomonadota</taxon>
        <taxon>Gammaproteobacteria</taxon>
        <taxon>Alteromonadales</taxon>
        <taxon>Ferrimonadaceae</taxon>
        <taxon>Ferrimonas</taxon>
    </lineage>
</organism>
<dbReference type="Pfam" id="PF07676">
    <property type="entry name" value="PD40"/>
    <property type="match status" value="1"/>
</dbReference>
<dbReference type="SMART" id="SM00862">
    <property type="entry name" value="Trans_reg_C"/>
    <property type="match status" value="1"/>
</dbReference>
<protein>
    <recommendedName>
        <fullName evidence="5">OmpR/PhoB-type domain-containing protein</fullName>
    </recommendedName>
</protein>
<name>A0ABP9FEH8_9GAMM</name>
<keyword evidence="4" id="KW-1133">Transmembrane helix</keyword>
<evidence type="ECO:0000256" key="3">
    <source>
        <dbReference type="PROSITE-ProRule" id="PRU01091"/>
    </source>
</evidence>
<accession>A0ABP9FEH8</accession>
<evidence type="ECO:0000313" key="6">
    <source>
        <dbReference type="EMBL" id="GAA4898195.1"/>
    </source>
</evidence>
<keyword evidence="7" id="KW-1185">Reference proteome</keyword>
<dbReference type="RefSeq" id="WP_345336707.1">
    <property type="nucleotide sequence ID" value="NZ_BAABJZ010000099.1"/>
</dbReference>
<dbReference type="Proteomes" id="UP001499988">
    <property type="component" value="Unassembled WGS sequence"/>
</dbReference>
<dbReference type="Gene3D" id="1.10.10.10">
    <property type="entry name" value="Winged helix-like DNA-binding domain superfamily/Winged helix DNA-binding domain"/>
    <property type="match status" value="1"/>
</dbReference>
<dbReference type="InterPro" id="IPR016032">
    <property type="entry name" value="Sig_transdc_resp-reg_C-effctor"/>
</dbReference>
<dbReference type="InterPro" id="IPR001867">
    <property type="entry name" value="OmpR/PhoB-type_DNA-bd"/>
</dbReference>
<dbReference type="Pfam" id="PF00486">
    <property type="entry name" value="Trans_reg_C"/>
    <property type="match status" value="1"/>
</dbReference>
<dbReference type="InterPro" id="IPR011659">
    <property type="entry name" value="WD40"/>
</dbReference>
<dbReference type="EMBL" id="BAABJZ010000099">
    <property type="protein sequence ID" value="GAA4898195.1"/>
    <property type="molecule type" value="Genomic_DNA"/>
</dbReference>
<evidence type="ECO:0000259" key="5">
    <source>
        <dbReference type="PROSITE" id="PS51755"/>
    </source>
</evidence>
<dbReference type="PANTHER" id="PTHR36842:SF1">
    <property type="entry name" value="PROTEIN TOLB"/>
    <property type="match status" value="1"/>
</dbReference>
<keyword evidence="4" id="KW-0472">Membrane</keyword>
<gene>
    <name evidence="6" type="ORF">GCM10023333_34500</name>
</gene>
<reference evidence="7" key="1">
    <citation type="journal article" date="2019" name="Int. J. Syst. Evol. Microbiol.">
        <title>The Global Catalogue of Microorganisms (GCM) 10K type strain sequencing project: providing services to taxonomists for standard genome sequencing and annotation.</title>
        <authorList>
            <consortium name="The Broad Institute Genomics Platform"/>
            <consortium name="The Broad Institute Genome Sequencing Center for Infectious Disease"/>
            <person name="Wu L."/>
            <person name="Ma J."/>
        </authorList>
    </citation>
    <scope>NUCLEOTIDE SEQUENCE [LARGE SCALE GENOMIC DNA]</scope>
    <source>
        <strain evidence="7">JCM 18401</strain>
    </source>
</reference>
<dbReference type="CDD" id="cd00383">
    <property type="entry name" value="trans_reg_C"/>
    <property type="match status" value="1"/>
</dbReference>
<evidence type="ECO:0000256" key="4">
    <source>
        <dbReference type="SAM" id="Phobius"/>
    </source>
</evidence>
<evidence type="ECO:0000256" key="2">
    <source>
        <dbReference type="ARBA" id="ARBA00023125"/>
    </source>
</evidence>
<dbReference type="InterPro" id="IPR011042">
    <property type="entry name" value="6-blade_b-propeller_TolB-like"/>
</dbReference>
<feature type="domain" description="OmpR/PhoB-type" evidence="5">
    <location>
        <begin position="17"/>
        <end position="115"/>
    </location>
</feature>
<dbReference type="InterPro" id="IPR036388">
    <property type="entry name" value="WH-like_DNA-bd_sf"/>
</dbReference>
<feature type="DNA-binding region" description="OmpR/PhoB-type" evidence="3">
    <location>
        <begin position="17"/>
        <end position="115"/>
    </location>
</feature>
<comment type="caution">
    <text evidence="6">The sequence shown here is derived from an EMBL/GenBank/DDBJ whole genome shotgun (WGS) entry which is preliminary data.</text>
</comment>
<comment type="similarity">
    <text evidence="1">Belongs to the TolB family.</text>
</comment>